<evidence type="ECO:0000313" key="6">
    <source>
        <dbReference type="EMBL" id="OGM26556.1"/>
    </source>
</evidence>
<protein>
    <recommendedName>
        <fullName evidence="3">Queuosine 5'-phosphate N-glycosylase/hydrolase</fullName>
    </recommendedName>
    <alternativeName>
        <fullName evidence="4">Queuosine-nucleotide N-glycosylase/hydrolase</fullName>
    </alternativeName>
</protein>
<dbReference type="GO" id="GO:0006400">
    <property type="term" value="P:tRNA modification"/>
    <property type="evidence" value="ECO:0007669"/>
    <property type="project" value="TreeGrafter"/>
</dbReference>
<dbReference type="GO" id="GO:0016787">
    <property type="term" value="F:hydrolase activity"/>
    <property type="evidence" value="ECO:0007669"/>
    <property type="project" value="UniProtKB-KW"/>
</dbReference>
<gene>
    <name evidence="6" type="ORF">A2627_00845</name>
</gene>
<comment type="catalytic activity">
    <reaction evidence="5">
        <text>queuosine 5'-phosphate + H2O = queuine + D-ribose 5-phosphate</text>
        <dbReference type="Rhea" id="RHEA:75387"/>
        <dbReference type="ChEBI" id="CHEBI:15377"/>
        <dbReference type="ChEBI" id="CHEBI:17433"/>
        <dbReference type="ChEBI" id="CHEBI:78346"/>
        <dbReference type="ChEBI" id="CHEBI:194371"/>
    </reaction>
    <physiologicalReaction direction="left-to-right" evidence="5">
        <dbReference type="Rhea" id="RHEA:75388"/>
    </physiologicalReaction>
</comment>
<reference evidence="6 7" key="1">
    <citation type="journal article" date="2016" name="Nat. Commun.">
        <title>Thousands of microbial genomes shed light on interconnected biogeochemical processes in an aquifer system.</title>
        <authorList>
            <person name="Anantharaman K."/>
            <person name="Brown C.T."/>
            <person name="Hug L.A."/>
            <person name="Sharon I."/>
            <person name="Castelle C.J."/>
            <person name="Probst A.J."/>
            <person name="Thomas B.C."/>
            <person name="Singh A."/>
            <person name="Wilkins M.J."/>
            <person name="Karaoz U."/>
            <person name="Brodie E.L."/>
            <person name="Williams K.H."/>
            <person name="Hubbard S.S."/>
            <person name="Banfield J.F."/>
        </authorList>
    </citation>
    <scope>NUCLEOTIDE SEQUENCE [LARGE SCALE GENOMIC DNA]</scope>
</reference>
<comment type="caution">
    <text evidence="6">The sequence shown here is derived from an EMBL/GenBank/DDBJ whole genome shotgun (WGS) entry which is preliminary data.</text>
</comment>
<sequence>MNTESKAILAKGLLEGYVGKSIRGSVVRSGFNLETSDYQGSEGRYHDEWAADFNGGGQELTDAANGVDMPLLKERHASLSEAGQVLASKFKGKFTNVIEESGYDAVKLVKLIYENFSSFRDMAKYDGKDIYFLKRAQICADDVSFLIGLPHKLANLGKLTAFADYKLPQMLREAGIIEYTPKLVEQVDNMVLIKAGSKEEVEIRAATVQGIELIRQRIPEYTAAAIDSTLWYISQDQTNVRPYHRTYTIYY</sequence>
<dbReference type="AlphaFoldDB" id="A0A1F7YGU0"/>
<comment type="similarity">
    <text evidence="2">Belongs to the QNG1 protein family.</text>
</comment>
<dbReference type="PANTHER" id="PTHR21314">
    <property type="entry name" value="QUEUOSINE 5'-PHOSPHATE N-GLYCOSYLASE_HYDROLASE-RELATED"/>
    <property type="match status" value="1"/>
</dbReference>
<dbReference type="EMBL" id="MGGI01000012">
    <property type="protein sequence ID" value="OGM26556.1"/>
    <property type="molecule type" value="Genomic_DNA"/>
</dbReference>
<evidence type="ECO:0000256" key="4">
    <source>
        <dbReference type="ARBA" id="ARBA00035393"/>
    </source>
</evidence>
<proteinExistence type="inferred from homology"/>
<evidence type="ECO:0000256" key="2">
    <source>
        <dbReference type="ARBA" id="ARBA00035119"/>
    </source>
</evidence>
<dbReference type="Proteomes" id="UP000178851">
    <property type="component" value="Unassembled WGS sequence"/>
</dbReference>
<evidence type="ECO:0000256" key="3">
    <source>
        <dbReference type="ARBA" id="ARBA00035306"/>
    </source>
</evidence>
<evidence type="ECO:0000313" key="7">
    <source>
        <dbReference type="Proteomes" id="UP000178851"/>
    </source>
</evidence>
<dbReference type="Pfam" id="PF10343">
    <property type="entry name" value="Q_salvage"/>
    <property type="match status" value="1"/>
</dbReference>
<accession>A0A1F7YGU0</accession>
<name>A0A1F7YGU0_9BACT</name>
<dbReference type="PANTHER" id="PTHR21314:SF0">
    <property type="entry name" value="QUEUOSINE 5'-PHOSPHATE N-GLYCOSYLASE_HYDROLASE"/>
    <property type="match status" value="1"/>
</dbReference>
<dbReference type="InterPro" id="IPR019438">
    <property type="entry name" value="Q_salvage"/>
</dbReference>
<evidence type="ECO:0000256" key="1">
    <source>
        <dbReference type="ARBA" id="ARBA00022801"/>
    </source>
</evidence>
<organism evidence="6 7">
    <name type="scientific">Candidatus Woesebacteria bacterium RIFCSPHIGHO2_01_FULL_39_28</name>
    <dbReference type="NCBI Taxonomy" id="1802496"/>
    <lineage>
        <taxon>Bacteria</taxon>
        <taxon>Candidatus Woeseibacteriota</taxon>
    </lineage>
</organism>
<keyword evidence="1" id="KW-0378">Hydrolase</keyword>
<evidence type="ECO:0000256" key="5">
    <source>
        <dbReference type="ARBA" id="ARBA00048204"/>
    </source>
</evidence>